<dbReference type="AlphaFoldDB" id="M0D6I4"/>
<organism evidence="1 2">
    <name type="scientific">Halosimplex carlsbadense 2-9-1</name>
    <dbReference type="NCBI Taxonomy" id="797114"/>
    <lineage>
        <taxon>Archaea</taxon>
        <taxon>Methanobacteriati</taxon>
        <taxon>Methanobacteriota</taxon>
        <taxon>Stenosarchaea group</taxon>
        <taxon>Halobacteria</taxon>
        <taxon>Halobacteriales</taxon>
        <taxon>Haloarculaceae</taxon>
        <taxon>Halosimplex</taxon>
    </lineage>
</organism>
<accession>M0D6I4</accession>
<protein>
    <submittedName>
        <fullName evidence="1">Uncharacterized protein</fullName>
    </submittedName>
</protein>
<reference evidence="1 2" key="1">
    <citation type="journal article" date="2014" name="PLoS Genet.">
        <title>Phylogenetically driven sequencing of extremely halophilic archaea reveals strategies for static and dynamic osmo-response.</title>
        <authorList>
            <person name="Becker E.A."/>
            <person name="Seitzer P.M."/>
            <person name="Tritt A."/>
            <person name="Larsen D."/>
            <person name="Krusor M."/>
            <person name="Yao A.I."/>
            <person name="Wu D."/>
            <person name="Madern D."/>
            <person name="Eisen J.A."/>
            <person name="Darling A.E."/>
            <person name="Facciotti M.T."/>
        </authorList>
    </citation>
    <scope>NUCLEOTIDE SEQUENCE [LARGE SCALE GENOMIC DNA]</scope>
    <source>
        <strain evidence="1 2">2-9-1</strain>
    </source>
</reference>
<proteinExistence type="predicted"/>
<evidence type="ECO:0000313" key="1">
    <source>
        <dbReference type="EMBL" id="ELZ30307.1"/>
    </source>
</evidence>
<evidence type="ECO:0000313" key="2">
    <source>
        <dbReference type="Proteomes" id="UP000011626"/>
    </source>
</evidence>
<comment type="caution">
    <text evidence="1">The sequence shown here is derived from an EMBL/GenBank/DDBJ whole genome shotgun (WGS) entry which is preliminary data.</text>
</comment>
<gene>
    <name evidence="1" type="ORF">C475_01192</name>
</gene>
<name>M0D6I4_9EURY</name>
<sequence>MKNPFAQQFTMIGCNDYFSVLAAHDGSNGFLHNFEIFTIRASYNILLDSASYDGLMQGLPFEWNLLTHRTDIGGMWLHVMCQNPFVRIFLRHLQNSLCDAIRVC</sequence>
<dbReference type="EMBL" id="AOIU01000004">
    <property type="protein sequence ID" value="ELZ30307.1"/>
    <property type="molecule type" value="Genomic_DNA"/>
</dbReference>
<keyword evidence="2" id="KW-1185">Reference proteome</keyword>
<dbReference type="Proteomes" id="UP000011626">
    <property type="component" value="Unassembled WGS sequence"/>
</dbReference>